<protein>
    <submittedName>
        <fullName evidence="2">Uncharacterized protein</fullName>
    </submittedName>
</protein>
<feature type="transmembrane region" description="Helical" evidence="1">
    <location>
        <begin position="38"/>
        <end position="59"/>
    </location>
</feature>
<evidence type="ECO:0000256" key="1">
    <source>
        <dbReference type="SAM" id="Phobius"/>
    </source>
</evidence>
<gene>
    <name evidence="2" type="ORF">M8231_16360</name>
</gene>
<accession>A0ABY4SKK4</accession>
<dbReference type="Proteomes" id="UP001055429">
    <property type="component" value="Chromosome"/>
</dbReference>
<keyword evidence="1" id="KW-1133">Transmembrane helix</keyword>
<keyword evidence="1" id="KW-0472">Membrane</keyword>
<evidence type="ECO:0000313" key="2">
    <source>
        <dbReference type="EMBL" id="URI15338.1"/>
    </source>
</evidence>
<proteinExistence type="predicted"/>
<keyword evidence="1" id="KW-0812">Transmembrane</keyword>
<reference evidence="2" key="1">
    <citation type="submission" date="2022-05" db="EMBL/GenBank/DDBJ databases">
        <title>Brevundimonas albigilva TT17 genome sequence.</title>
        <authorList>
            <person name="Lee K."/>
            <person name="Son H."/>
        </authorList>
    </citation>
    <scope>NUCLEOTIDE SEQUENCE</scope>
    <source>
        <strain evidence="2">TT17</strain>
    </source>
</reference>
<name>A0ABY4SKK4_9CAUL</name>
<dbReference type="EMBL" id="CP097649">
    <property type="protein sequence ID" value="URI15338.1"/>
    <property type="molecule type" value="Genomic_DNA"/>
</dbReference>
<feature type="transmembrane region" description="Helical" evidence="1">
    <location>
        <begin position="7"/>
        <end position="26"/>
    </location>
</feature>
<evidence type="ECO:0000313" key="3">
    <source>
        <dbReference type="Proteomes" id="UP001055429"/>
    </source>
</evidence>
<keyword evidence="3" id="KW-1185">Reference proteome</keyword>
<dbReference type="RefSeq" id="WP_250201961.1">
    <property type="nucleotide sequence ID" value="NZ_CP097649.1"/>
</dbReference>
<organism evidence="2 3">
    <name type="scientific">Brevundimonas albigilva</name>
    <dbReference type="NCBI Taxonomy" id="1312364"/>
    <lineage>
        <taxon>Bacteria</taxon>
        <taxon>Pseudomonadati</taxon>
        <taxon>Pseudomonadota</taxon>
        <taxon>Alphaproteobacteria</taxon>
        <taxon>Caulobacterales</taxon>
        <taxon>Caulobacteraceae</taxon>
        <taxon>Brevundimonas</taxon>
    </lineage>
</organism>
<sequence>MAGMIQIITYMLAFYFVLKGIEILQIGLASSRSNRKGIITLGALTLVACVIAAIGFVAAQDEQAMGLSSSMSSLTGLGSPY</sequence>